<dbReference type="EMBL" id="JANAVB010006599">
    <property type="protein sequence ID" value="KAJ6844414.1"/>
    <property type="molecule type" value="Genomic_DNA"/>
</dbReference>
<keyword evidence="2" id="KW-1185">Reference proteome</keyword>
<comment type="caution">
    <text evidence="1">The sequence shown here is derived from an EMBL/GenBank/DDBJ whole genome shotgun (WGS) entry which is preliminary data.</text>
</comment>
<evidence type="ECO:0000313" key="1">
    <source>
        <dbReference type="EMBL" id="KAJ6844414.1"/>
    </source>
</evidence>
<dbReference type="Proteomes" id="UP001140949">
    <property type="component" value="Unassembled WGS sequence"/>
</dbReference>
<protein>
    <submittedName>
        <fullName evidence="1">ETHYLENE-INSENSITIVE3-like 1 protein isoform X1</fullName>
    </submittedName>
</protein>
<reference evidence="1" key="1">
    <citation type="journal article" date="2023" name="GigaByte">
        <title>Genome assembly of the bearded iris, Iris pallida Lam.</title>
        <authorList>
            <person name="Bruccoleri R.E."/>
            <person name="Oakeley E.J."/>
            <person name="Faust A.M.E."/>
            <person name="Altorfer M."/>
            <person name="Dessus-Babus S."/>
            <person name="Burckhardt D."/>
            <person name="Oertli M."/>
            <person name="Naumann U."/>
            <person name="Petersen F."/>
            <person name="Wong J."/>
        </authorList>
    </citation>
    <scope>NUCLEOTIDE SEQUENCE</scope>
    <source>
        <strain evidence="1">GSM-AAB239-AS_SAM_17_03QT</strain>
    </source>
</reference>
<evidence type="ECO:0000313" key="2">
    <source>
        <dbReference type="Proteomes" id="UP001140949"/>
    </source>
</evidence>
<sequence length="104" mass="10704">MCRCSSSRAGIATSAEINGLYLYVLSLMINPSPAVHIGGGGGGATAAVLDTFRSSATGAFLLRRPIKLLPASAAAAAEWRSLYHCSSWSRTAESSSDSLAVILS</sequence>
<dbReference type="AlphaFoldDB" id="A0AAX6HVC0"/>
<proteinExistence type="predicted"/>
<gene>
    <name evidence="1" type="ORF">M6B38_292470</name>
</gene>
<name>A0AAX6HVC0_IRIPA</name>
<organism evidence="1 2">
    <name type="scientific">Iris pallida</name>
    <name type="common">Sweet iris</name>
    <dbReference type="NCBI Taxonomy" id="29817"/>
    <lineage>
        <taxon>Eukaryota</taxon>
        <taxon>Viridiplantae</taxon>
        <taxon>Streptophyta</taxon>
        <taxon>Embryophyta</taxon>
        <taxon>Tracheophyta</taxon>
        <taxon>Spermatophyta</taxon>
        <taxon>Magnoliopsida</taxon>
        <taxon>Liliopsida</taxon>
        <taxon>Asparagales</taxon>
        <taxon>Iridaceae</taxon>
        <taxon>Iridoideae</taxon>
        <taxon>Irideae</taxon>
        <taxon>Iris</taxon>
    </lineage>
</organism>
<reference evidence="1" key="2">
    <citation type="submission" date="2023-04" db="EMBL/GenBank/DDBJ databases">
        <authorList>
            <person name="Bruccoleri R.E."/>
            <person name="Oakeley E.J."/>
            <person name="Faust A.-M."/>
            <person name="Dessus-Babus S."/>
            <person name="Altorfer M."/>
            <person name="Burckhardt D."/>
            <person name="Oertli M."/>
            <person name="Naumann U."/>
            <person name="Petersen F."/>
            <person name="Wong J."/>
        </authorList>
    </citation>
    <scope>NUCLEOTIDE SEQUENCE</scope>
    <source>
        <strain evidence="1">GSM-AAB239-AS_SAM_17_03QT</strain>
        <tissue evidence="1">Leaf</tissue>
    </source>
</reference>
<accession>A0AAX6HVC0</accession>